<proteinExistence type="predicted"/>
<reference evidence="1 2" key="1">
    <citation type="submission" date="2019-02" db="EMBL/GenBank/DDBJ databases">
        <title>Deep-cultivation of Planctomycetes and their phenomic and genomic characterization uncovers novel biology.</title>
        <authorList>
            <person name="Wiegand S."/>
            <person name="Jogler M."/>
            <person name="Boedeker C."/>
            <person name="Pinto D."/>
            <person name="Vollmers J."/>
            <person name="Rivas-Marin E."/>
            <person name="Kohn T."/>
            <person name="Peeters S.H."/>
            <person name="Heuer A."/>
            <person name="Rast P."/>
            <person name="Oberbeckmann S."/>
            <person name="Bunk B."/>
            <person name="Jeske O."/>
            <person name="Meyerdierks A."/>
            <person name="Storesund J.E."/>
            <person name="Kallscheuer N."/>
            <person name="Luecker S."/>
            <person name="Lage O.M."/>
            <person name="Pohl T."/>
            <person name="Merkel B.J."/>
            <person name="Hornburger P."/>
            <person name="Mueller R.-W."/>
            <person name="Bruemmer F."/>
            <person name="Labrenz M."/>
            <person name="Spormann A.M."/>
            <person name="Op den Camp H."/>
            <person name="Overmann J."/>
            <person name="Amann R."/>
            <person name="Jetten M.S.M."/>
            <person name="Mascher T."/>
            <person name="Medema M.H."/>
            <person name="Devos D.P."/>
            <person name="Kaster A.-K."/>
            <person name="Ovreas L."/>
            <person name="Rohde M."/>
            <person name="Galperin M.Y."/>
            <person name="Jogler C."/>
        </authorList>
    </citation>
    <scope>NUCLEOTIDE SEQUENCE [LARGE SCALE GENOMIC DNA]</scope>
    <source>
        <strain evidence="1 2">Pan161</strain>
    </source>
</reference>
<keyword evidence="2" id="KW-1185">Reference proteome</keyword>
<protein>
    <submittedName>
        <fullName evidence="1">Uncharacterized protein</fullName>
    </submittedName>
</protein>
<dbReference type="KEGG" id="gax:Pan161_39200"/>
<evidence type="ECO:0000313" key="1">
    <source>
        <dbReference type="EMBL" id="QDT92253.1"/>
    </source>
</evidence>
<accession>A0A517VGW5</accession>
<dbReference type="EMBL" id="CP036343">
    <property type="protein sequence ID" value="QDT92253.1"/>
    <property type="molecule type" value="Genomic_DNA"/>
</dbReference>
<evidence type="ECO:0000313" key="2">
    <source>
        <dbReference type="Proteomes" id="UP000316855"/>
    </source>
</evidence>
<sequence length="62" mass="6866">MLEFAEVSNLKIRSFVSAITLMISRRLSFRCGEVDEISSGKLSPFSVSGVNSVSDRDKMSCF</sequence>
<gene>
    <name evidence="1" type="ORF">Pan161_39200</name>
</gene>
<name>A0A517VGW5_9PLAN</name>
<organism evidence="1 2">
    <name type="scientific">Gimesia algae</name>
    <dbReference type="NCBI Taxonomy" id="2527971"/>
    <lineage>
        <taxon>Bacteria</taxon>
        <taxon>Pseudomonadati</taxon>
        <taxon>Planctomycetota</taxon>
        <taxon>Planctomycetia</taxon>
        <taxon>Planctomycetales</taxon>
        <taxon>Planctomycetaceae</taxon>
        <taxon>Gimesia</taxon>
    </lineage>
</organism>
<dbReference type="Proteomes" id="UP000316855">
    <property type="component" value="Chromosome"/>
</dbReference>
<dbReference type="AlphaFoldDB" id="A0A517VGW5"/>